<reference evidence="1 2" key="1">
    <citation type="journal article" date="2018" name="Nat. Genet.">
        <title>The Rosa genome provides new insights in the design of modern roses.</title>
        <authorList>
            <person name="Bendahmane M."/>
        </authorList>
    </citation>
    <scope>NUCLEOTIDE SEQUENCE [LARGE SCALE GENOMIC DNA]</scope>
    <source>
        <strain evidence="2">cv. Old Blush</strain>
    </source>
</reference>
<dbReference type="Proteomes" id="UP000238479">
    <property type="component" value="Chromosome 6"/>
</dbReference>
<protein>
    <submittedName>
        <fullName evidence="1">Uncharacterized protein</fullName>
    </submittedName>
</protein>
<name>A0A2P6PVK0_ROSCH</name>
<dbReference type="AlphaFoldDB" id="A0A2P6PVK0"/>
<keyword evidence="2" id="KW-1185">Reference proteome</keyword>
<gene>
    <name evidence="1" type="ORF">RchiOBHm_Chr6g0289261</name>
</gene>
<evidence type="ECO:0000313" key="1">
    <source>
        <dbReference type="EMBL" id="PRQ25949.1"/>
    </source>
</evidence>
<dbReference type="EMBL" id="PDCK01000044">
    <property type="protein sequence ID" value="PRQ25949.1"/>
    <property type="molecule type" value="Genomic_DNA"/>
</dbReference>
<dbReference type="Gramene" id="PRQ25949">
    <property type="protein sequence ID" value="PRQ25949"/>
    <property type="gene ID" value="RchiOBHm_Chr6g0289261"/>
</dbReference>
<organism evidence="1 2">
    <name type="scientific">Rosa chinensis</name>
    <name type="common">China rose</name>
    <dbReference type="NCBI Taxonomy" id="74649"/>
    <lineage>
        <taxon>Eukaryota</taxon>
        <taxon>Viridiplantae</taxon>
        <taxon>Streptophyta</taxon>
        <taxon>Embryophyta</taxon>
        <taxon>Tracheophyta</taxon>
        <taxon>Spermatophyta</taxon>
        <taxon>Magnoliopsida</taxon>
        <taxon>eudicotyledons</taxon>
        <taxon>Gunneridae</taxon>
        <taxon>Pentapetalae</taxon>
        <taxon>rosids</taxon>
        <taxon>fabids</taxon>
        <taxon>Rosales</taxon>
        <taxon>Rosaceae</taxon>
        <taxon>Rosoideae</taxon>
        <taxon>Rosoideae incertae sedis</taxon>
        <taxon>Rosa</taxon>
    </lineage>
</organism>
<accession>A0A2P6PVK0</accession>
<proteinExistence type="predicted"/>
<evidence type="ECO:0000313" key="2">
    <source>
        <dbReference type="Proteomes" id="UP000238479"/>
    </source>
</evidence>
<sequence>MLSFTHLCPQPLSLDCSSLFLSLPLRTLCSSLPRLFLSLPLRTLPRRKMQTSPRSNPNII</sequence>
<comment type="caution">
    <text evidence="1">The sequence shown here is derived from an EMBL/GenBank/DDBJ whole genome shotgun (WGS) entry which is preliminary data.</text>
</comment>